<dbReference type="Proteomes" id="UP001432027">
    <property type="component" value="Unassembled WGS sequence"/>
</dbReference>
<name>A0AAV5SAR5_9BILA</name>
<protein>
    <submittedName>
        <fullName evidence="1">Uncharacterized protein</fullName>
    </submittedName>
</protein>
<sequence>MDRQDSINQLDYLPHGFKLPPMSPFGDQRASYPAAKLLNDDSVLFLGGMHCYGTAIKRAHYVAVVVCQKGSISYHTCHDLGMIELPWEDNQILRWDKGADKVYCASELKIESAQEENGSFPHAVWVEIILCDQAVPLNDGHRTTVLERSQMLDEMLVAIDTRKKERWKTRARSRRRDHRSREEASKKTALFRKRQKRRMTTDEALRFVTKLLS</sequence>
<gene>
    <name evidence="1" type="ORF">PENTCL1PPCAC_1662</name>
</gene>
<dbReference type="AlphaFoldDB" id="A0AAV5SAR5"/>
<dbReference type="GO" id="GO:0005737">
    <property type="term" value="C:cytoplasm"/>
    <property type="evidence" value="ECO:0007669"/>
    <property type="project" value="TreeGrafter"/>
</dbReference>
<dbReference type="PANTHER" id="PTHR15698:SF4">
    <property type="entry name" value="PHYTANOYL-COA HYDROXYLASE-INTERACTING PROTEIN-LIKE C-TERMINAL DOMAIN-CONTAINING PROTEIN"/>
    <property type="match status" value="1"/>
</dbReference>
<comment type="caution">
    <text evidence="1">The sequence shown here is derived from an EMBL/GenBank/DDBJ whole genome shotgun (WGS) entry which is preliminary data.</text>
</comment>
<reference evidence="1" key="1">
    <citation type="submission" date="2023-10" db="EMBL/GenBank/DDBJ databases">
        <title>Genome assembly of Pristionchus species.</title>
        <authorList>
            <person name="Yoshida K."/>
            <person name="Sommer R.J."/>
        </authorList>
    </citation>
    <scope>NUCLEOTIDE SEQUENCE</scope>
    <source>
        <strain evidence="1">RS0144</strain>
    </source>
</reference>
<accession>A0AAV5SAR5</accession>
<organism evidence="1 2">
    <name type="scientific">Pristionchus entomophagus</name>
    <dbReference type="NCBI Taxonomy" id="358040"/>
    <lineage>
        <taxon>Eukaryota</taxon>
        <taxon>Metazoa</taxon>
        <taxon>Ecdysozoa</taxon>
        <taxon>Nematoda</taxon>
        <taxon>Chromadorea</taxon>
        <taxon>Rhabditida</taxon>
        <taxon>Rhabditina</taxon>
        <taxon>Diplogasteromorpha</taxon>
        <taxon>Diplogasteroidea</taxon>
        <taxon>Neodiplogasteridae</taxon>
        <taxon>Pristionchus</taxon>
    </lineage>
</organism>
<proteinExistence type="predicted"/>
<dbReference type="EMBL" id="BTSX01000001">
    <property type="protein sequence ID" value="GMS79487.1"/>
    <property type="molecule type" value="Genomic_DNA"/>
</dbReference>
<evidence type="ECO:0000313" key="2">
    <source>
        <dbReference type="Proteomes" id="UP001432027"/>
    </source>
</evidence>
<dbReference type="PANTHER" id="PTHR15698">
    <property type="entry name" value="PROTEIN CBG15099"/>
    <property type="match status" value="1"/>
</dbReference>
<dbReference type="InterPro" id="IPR042868">
    <property type="entry name" value="PHYHIP/PHYHIPL"/>
</dbReference>
<evidence type="ECO:0000313" key="1">
    <source>
        <dbReference type="EMBL" id="GMS79487.1"/>
    </source>
</evidence>
<keyword evidence="2" id="KW-1185">Reference proteome</keyword>